<feature type="compositionally biased region" description="Polar residues" evidence="2">
    <location>
        <begin position="191"/>
        <end position="200"/>
    </location>
</feature>
<dbReference type="SUPFAM" id="SSF54211">
    <property type="entry name" value="Ribosomal protein S5 domain 2-like"/>
    <property type="match status" value="1"/>
</dbReference>
<protein>
    <submittedName>
        <fullName evidence="4">Protein IMPACT</fullName>
    </submittedName>
</protein>
<feature type="domain" description="Impact N-terminal" evidence="3">
    <location>
        <begin position="36"/>
        <end position="153"/>
    </location>
</feature>
<keyword evidence="5" id="KW-1185">Reference proteome</keyword>
<dbReference type="PROSITE" id="PS00910">
    <property type="entry name" value="UPF0029"/>
    <property type="match status" value="1"/>
</dbReference>
<dbReference type="AlphaFoldDB" id="A0A369JSS1"/>
<dbReference type="STRING" id="39966.A0A369JSS1"/>
<dbReference type="OrthoDB" id="69641at2759"/>
<dbReference type="InterPro" id="IPR020568">
    <property type="entry name" value="Ribosomal_Su5_D2-typ_SF"/>
</dbReference>
<name>A0A369JSS1_HYPMA</name>
<gene>
    <name evidence="4" type="primary">Impact</name>
    <name evidence="4" type="ORF">Hypma_007586</name>
</gene>
<dbReference type="InParanoid" id="A0A369JSS1"/>
<evidence type="ECO:0000256" key="2">
    <source>
        <dbReference type="SAM" id="MobiDB-lite"/>
    </source>
</evidence>
<evidence type="ECO:0000313" key="4">
    <source>
        <dbReference type="EMBL" id="RDB24838.1"/>
    </source>
</evidence>
<dbReference type="GO" id="GO:0006446">
    <property type="term" value="P:regulation of translational initiation"/>
    <property type="evidence" value="ECO:0007669"/>
    <property type="project" value="TreeGrafter"/>
</dbReference>
<sequence length="271" mass="29261">MAHLPNNSSSSTLDLFIKSSRPAPQPSATSQEIRDRGSTFVANLYTATTPEEGRARIKHLKHVVHGAKPASHEVAAWRCMVLKHGRTGLGGPEDFELSVGSMDDGERWAGDKVLKVMQAHTIIDAVVIVSRWYGGTMLGPARFSHIETCATEVCQEYKRTEERRECIALLTTLDAVLAALRAEYSEEVATDQPSMSQPGTTAGKAADSSTPKDYSDIDLAKAKRLIKARENAIKSVTLLLSKRREGVEGPGGNSHGSSNHEAGVLNGEKQG</sequence>
<dbReference type="Pfam" id="PF01205">
    <property type="entry name" value="Impact_N"/>
    <property type="match status" value="1"/>
</dbReference>
<evidence type="ECO:0000313" key="5">
    <source>
        <dbReference type="Proteomes" id="UP000076154"/>
    </source>
</evidence>
<evidence type="ECO:0000259" key="3">
    <source>
        <dbReference type="Pfam" id="PF01205"/>
    </source>
</evidence>
<dbReference type="EMBL" id="LUEZ02000041">
    <property type="protein sequence ID" value="RDB24838.1"/>
    <property type="molecule type" value="Genomic_DNA"/>
</dbReference>
<reference evidence="4" key="1">
    <citation type="submission" date="2018-04" db="EMBL/GenBank/DDBJ databases">
        <title>Whole genome sequencing of Hypsizygus marmoreus.</title>
        <authorList>
            <person name="Choi I.-G."/>
            <person name="Min B."/>
            <person name="Kim J.-G."/>
            <person name="Kim S."/>
            <person name="Oh Y.-L."/>
            <person name="Kong W.-S."/>
            <person name="Park H."/>
            <person name="Jeong J."/>
            <person name="Song E.-S."/>
        </authorList>
    </citation>
    <scope>NUCLEOTIDE SEQUENCE [LARGE SCALE GENOMIC DNA]</scope>
    <source>
        <strain evidence="4">51987-8</strain>
    </source>
</reference>
<dbReference type="InterPro" id="IPR036956">
    <property type="entry name" value="Impact_N_sf"/>
</dbReference>
<dbReference type="Proteomes" id="UP000076154">
    <property type="component" value="Unassembled WGS sequence"/>
</dbReference>
<organism evidence="4 5">
    <name type="scientific">Hypsizygus marmoreus</name>
    <name type="common">White beech mushroom</name>
    <name type="synonym">Agaricus marmoreus</name>
    <dbReference type="NCBI Taxonomy" id="39966"/>
    <lineage>
        <taxon>Eukaryota</taxon>
        <taxon>Fungi</taxon>
        <taxon>Dikarya</taxon>
        <taxon>Basidiomycota</taxon>
        <taxon>Agaricomycotina</taxon>
        <taxon>Agaricomycetes</taxon>
        <taxon>Agaricomycetidae</taxon>
        <taxon>Agaricales</taxon>
        <taxon>Tricholomatineae</taxon>
        <taxon>Lyophyllaceae</taxon>
        <taxon>Hypsizygus</taxon>
    </lineage>
</organism>
<dbReference type="InterPro" id="IPR023582">
    <property type="entry name" value="Impact"/>
</dbReference>
<comment type="caution">
    <text evidence="4">The sequence shown here is derived from an EMBL/GenBank/DDBJ whole genome shotgun (WGS) entry which is preliminary data.</text>
</comment>
<dbReference type="Gene3D" id="3.30.230.30">
    <property type="entry name" value="Impact, N-terminal domain"/>
    <property type="match status" value="1"/>
</dbReference>
<dbReference type="InterPro" id="IPR001498">
    <property type="entry name" value="Impact_N"/>
</dbReference>
<dbReference type="PANTHER" id="PTHR16301:SF25">
    <property type="entry name" value="PROTEIN IMPACT"/>
    <property type="match status" value="1"/>
</dbReference>
<dbReference type="GO" id="GO:0140469">
    <property type="term" value="P:GCN2-mediated signaling"/>
    <property type="evidence" value="ECO:0007669"/>
    <property type="project" value="TreeGrafter"/>
</dbReference>
<accession>A0A369JSS1</accession>
<dbReference type="InterPro" id="IPR020569">
    <property type="entry name" value="UPF0029_Impact_CS"/>
</dbReference>
<feature type="region of interest" description="Disordered" evidence="2">
    <location>
        <begin position="244"/>
        <end position="271"/>
    </location>
</feature>
<dbReference type="GO" id="GO:0005737">
    <property type="term" value="C:cytoplasm"/>
    <property type="evidence" value="ECO:0007669"/>
    <property type="project" value="TreeGrafter"/>
</dbReference>
<dbReference type="PANTHER" id="PTHR16301">
    <property type="entry name" value="IMPACT-RELATED"/>
    <property type="match status" value="1"/>
</dbReference>
<comment type="similarity">
    <text evidence="1">Belongs to the IMPACT family.</text>
</comment>
<feature type="region of interest" description="Disordered" evidence="2">
    <location>
        <begin position="187"/>
        <end position="213"/>
    </location>
</feature>
<evidence type="ECO:0000256" key="1">
    <source>
        <dbReference type="ARBA" id="ARBA00007665"/>
    </source>
</evidence>
<proteinExistence type="inferred from homology"/>